<name>A0A514A1Y0_9CAUD</name>
<protein>
    <submittedName>
        <fullName evidence="1">Uncharacterized protein</fullName>
    </submittedName>
</protein>
<sequence>MSLSYKELFTGRIVYLVIAGMVVKTIVKTKGHDRHIEKTLKTTRGSIQACSRQRVLLILENSGIILLDSKAMTSGEIRAFSKEKQAMRWCSIQRHYQFFTDIHPNI</sequence>
<evidence type="ECO:0000313" key="1">
    <source>
        <dbReference type="EMBL" id="QDH47232.1"/>
    </source>
</evidence>
<reference evidence="1 2" key="1">
    <citation type="submission" date="2019-04" db="EMBL/GenBank/DDBJ databases">
        <title>Novel bacteriophages capable of disrupting biofilms from clinical strains of Aeromonas hydrophila with intrinsic antibiotic resistance.</title>
        <authorList>
            <person name="Kabwe M."/>
            <person name="Brown T.L."/>
            <person name="Speirs L."/>
            <person name="Ku H."/>
            <person name="Leach M."/>
            <person name="Chan H.T."/>
            <person name="Petrovski S."/>
            <person name="Lock P."/>
            <person name="Tucci J."/>
        </authorList>
    </citation>
    <scope>NUCLEOTIDE SEQUENCE [LARGE SCALE GENOMIC DNA]</scope>
</reference>
<accession>A0A514A1Y0</accession>
<proteinExistence type="predicted"/>
<dbReference type="Proteomes" id="UP000318420">
    <property type="component" value="Segment"/>
</dbReference>
<evidence type="ECO:0000313" key="2">
    <source>
        <dbReference type="Proteomes" id="UP000318420"/>
    </source>
</evidence>
<dbReference type="EMBL" id="MK838116">
    <property type="protein sequence ID" value="QDH47232.1"/>
    <property type="molecule type" value="Genomic_DNA"/>
</dbReference>
<organism evidence="1 2">
    <name type="scientific">Aeromonas phage LAh10</name>
    <dbReference type="NCBI Taxonomy" id="2591025"/>
    <lineage>
        <taxon>Viruses</taxon>
        <taxon>Duplodnaviria</taxon>
        <taxon>Heunggongvirae</taxon>
        <taxon>Uroviricota</taxon>
        <taxon>Caudoviricetes</taxon>
        <taxon>Chimalliviridae</taxon>
        <taxon>Ludhianavirus</taxon>
        <taxon>Ludhianavirus LAh10</taxon>
    </lineage>
</organism>
<gene>
    <name evidence="1" type="ORF">LAh10_69</name>
</gene>
<keyword evidence="2" id="KW-1185">Reference proteome</keyword>